<comment type="similarity">
    <text evidence="1">Belongs to the UPF0111 family.</text>
</comment>
<evidence type="ECO:0000313" key="2">
    <source>
        <dbReference type="EMBL" id="BAL81399.1"/>
    </source>
</evidence>
<sequence>MKVWDSMFKRPDVFQNLLKEQAKKTVEGVNTLNEFMGISEDVVNKDVLRHNLKMQIKRIESEGDNIRRDLLNELNKSLITPIDRQDIYTLSNTIDNILDYAYNTIEEMIIYQLYPNFYLKKMIEKISRGVNHISYAVDNMFTDKNLANSNVVSAKVVENEIEETYHEALAELFSNDNFHYIFKMREVYRHISNSADRISEAADLIANILIKEV</sequence>
<organism evidence="2 3">
    <name type="scientific">Caldisericum exile (strain DSM 21853 / NBRC 104410 / AZM16c01)</name>
    <dbReference type="NCBI Taxonomy" id="511051"/>
    <lineage>
        <taxon>Bacteria</taxon>
        <taxon>Pseudomonadati</taxon>
        <taxon>Caldisericota/Cryosericota group</taxon>
        <taxon>Caldisericota</taxon>
        <taxon>Caldisericia</taxon>
        <taxon>Caldisericales</taxon>
        <taxon>Caldisericaceae</taxon>
        <taxon>Caldisericum</taxon>
    </lineage>
</organism>
<dbReference type="Proteomes" id="UP000004793">
    <property type="component" value="Chromosome"/>
</dbReference>
<dbReference type="InterPro" id="IPR038078">
    <property type="entry name" value="PhoU-like_sf"/>
</dbReference>
<accession>A0A7U6GFF1</accession>
<gene>
    <name evidence="2" type="ordered locus">CSE_12730</name>
</gene>
<dbReference type="InterPro" id="IPR052912">
    <property type="entry name" value="UPF0111_domain"/>
</dbReference>
<dbReference type="PANTHER" id="PTHR37298">
    <property type="entry name" value="UPF0111 PROTEIN YKAA"/>
    <property type="match status" value="1"/>
</dbReference>
<evidence type="ECO:0000313" key="3">
    <source>
        <dbReference type="Proteomes" id="UP000004793"/>
    </source>
</evidence>
<evidence type="ECO:0000256" key="1">
    <source>
        <dbReference type="ARBA" id="ARBA00008591"/>
    </source>
</evidence>
<dbReference type="PANTHER" id="PTHR37298:SF1">
    <property type="entry name" value="UPF0111 PROTEIN YKAA"/>
    <property type="match status" value="1"/>
</dbReference>
<dbReference type="RefSeq" id="WP_014453794.1">
    <property type="nucleotide sequence ID" value="NC_017096.1"/>
</dbReference>
<keyword evidence="3" id="KW-1185">Reference proteome</keyword>
<dbReference type="OrthoDB" id="9797568at2"/>
<proteinExistence type="inferred from homology"/>
<dbReference type="AlphaFoldDB" id="A0A7U6GFF1"/>
<reference evidence="2 3" key="1">
    <citation type="submission" date="2011-01" db="EMBL/GenBank/DDBJ databases">
        <title>Whole genome sequence of Caldisericum exile AZM16c01.</title>
        <authorList>
            <person name="Narita-Yamada S."/>
            <person name="Kawakoshi A."/>
            <person name="Nakamura S."/>
            <person name="Sasagawa M."/>
            <person name="Fukada J."/>
            <person name="Sekine M."/>
            <person name="Kato Y."/>
            <person name="Fukai R."/>
            <person name="Sasaki K."/>
            <person name="Hanamaki A."/>
            <person name="Narita H."/>
            <person name="Konno Y."/>
            <person name="Mori K."/>
            <person name="Yamazaki S."/>
            <person name="Suzuki K."/>
            <person name="Fujita N."/>
        </authorList>
    </citation>
    <scope>NUCLEOTIDE SEQUENCE [LARGE SCALE GENOMIC DNA]</scope>
    <source>
        <strain evidence="3">DSM 21853 / NBRC 104410 / AZM16c01</strain>
    </source>
</reference>
<dbReference type="InterPro" id="IPR018445">
    <property type="entry name" value="Put_Phosphate_transp_reg"/>
</dbReference>
<dbReference type="EMBL" id="AP012051">
    <property type="protein sequence ID" value="BAL81399.1"/>
    <property type="molecule type" value="Genomic_DNA"/>
</dbReference>
<dbReference type="KEGG" id="cex:CSE_12730"/>
<evidence type="ECO:0008006" key="4">
    <source>
        <dbReference type="Google" id="ProtNLM"/>
    </source>
</evidence>
<protein>
    <recommendedName>
        <fullName evidence="4">DUF47 domain-containing protein</fullName>
    </recommendedName>
</protein>
<dbReference type="Gene3D" id="1.20.58.220">
    <property type="entry name" value="Phosphate transport system protein phou homolog 2, domain 2"/>
    <property type="match status" value="1"/>
</dbReference>
<dbReference type="Pfam" id="PF01865">
    <property type="entry name" value="PhoU_div"/>
    <property type="match status" value="1"/>
</dbReference>
<name>A0A7U6GFF1_CALEA</name>